<evidence type="ECO:0000313" key="3">
    <source>
        <dbReference type="Proteomes" id="UP000266673"/>
    </source>
</evidence>
<gene>
    <name evidence="2" type="ORF">C2G38_2051377</name>
</gene>
<feature type="coiled-coil region" evidence="1">
    <location>
        <begin position="55"/>
        <end position="148"/>
    </location>
</feature>
<reference evidence="2 3" key="1">
    <citation type="submission" date="2018-06" db="EMBL/GenBank/DDBJ databases">
        <title>Comparative genomics reveals the genomic features of Rhizophagus irregularis, R. cerebriforme, R. diaphanum and Gigaspora rosea, and their symbiotic lifestyle signature.</title>
        <authorList>
            <person name="Morin E."/>
            <person name="San Clemente H."/>
            <person name="Chen E.C.H."/>
            <person name="De La Providencia I."/>
            <person name="Hainaut M."/>
            <person name="Kuo A."/>
            <person name="Kohler A."/>
            <person name="Murat C."/>
            <person name="Tang N."/>
            <person name="Roy S."/>
            <person name="Loubradou J."/>
            <person name="Henrissat B."/>
            <person name="Grigoriev I.V."/>
            <person name="Corradi N."/>
            <person name="Roux C."/>
            <person name="Martin F.M."/>
        </authorList>
    </citation>
    <scope>NUCLEOTIDE SEQUENCE [LARGE SCALE GENOMIC DNA]</scope>
    <source>
        <strain evidence="2 3">DAOM 194757</strain>
    </source>
</reference>
<comment type="caution">
    <text evidence="2">The sequence shown here is derived from an EMBL/GenBank/DDBJ whole genome shotgun (WGS) entry which is preliminary data.</text>
</comment>
<sequence>MTRESLLRKAERQLSSNDIIKGALTYLKSTESFLNRQRRRNEISEENYKFRTGEIKYFRTTIERLVIEIKNLKEEINKLKNENQGLQDEINKLKNENLDLHEEMNNFSQNFGLIHLDENKGVLLGIKKQKMINALKEIRKQLDLYKNKYKPELSGLEARVLYEYKKCLYCNKEFIDPVIIYDLKIKICRQCIVDALISRKEFEKNYLPDDVNPIHKEAIIKAIYSVDFMQLQGSYLSFNFRCNEISEENYKFRTGEIKYFRTTIERLVIEIKNLKEEINKLKNENQGLQDEINKLKNENLDLHEEMNNLSQNFGLIHLDENKGVLLGIKKQKMINALKEIRKQLDLYKNKYKPELSELEARVLYEYKKCLYCNKEFIDPVIIYELKIKICRQCIVDALISHEEFEKN</sequence>
<accession>A0A397TSN1</accession>
<evidence type="ECO:0000313" key="2">
    <source>
        <dbReference type="EMBL" id="RIB00794.1"/>
    </source>
</evidence>
<protein>
    <submittedName>
        <fullName evidence="2">Uncharacterized protein</fullName>
    </submittedName>
</protein>
<feature type="coiled-coil region" evidence="1">
    <location>
        <begin position="257"/>
        <end position="350"/>
    </location>
</feature>
<dbReference type="Gene3D" id="1.20.5.340">
    <property type="match status" value="1"/>
</dbReference>
<dbReference type="EMBL" id="QKWP01003616">
    <property type="protein sequence ID" value="RIB00794.1"/>
    <property type="molecule type" value="Genomic_DNA"/>
</dbReference>
<dbReference type="Gene3D" id="1.20.5.400">
    <property type="match status" value="1"/>
</dbReference>
<organism evidence="2 3">
    <name type="scientific">Gigaspora rosea</name>
    <dbReference type="NCBI Taxonomy" id="44941"/>
    <lineage>
        <taxon>Eukaryota</taxon>
        <taxon>Fungi</taxon>
        <taxon>Fungi incertae sedis</taxon>
        <taxon>Mucoromycota</taxon>
        <taxon>Glomeromycotina</taxon>
        <taxon>Glomeromycetes</taxon>
        <taxon>Diversisporales</taxon>
        <taxon>Gigasporaceae</taxon>
        <taxon>Gigaspora</taxon>
    </lineage>
</organism>
<evidence type="ECO:0000256" key="1">
    <source>
        <dbReference type="SAM" id="Coils"/>
    </source>
</evidence>
<dbReference type="Proteomes" id="UP000266673">
    <property type="component" value="Unassembled WGS sequence"/>
</dbReference>
<name>A0A397TSN1_9GLOM</name>
<proteinExistence type="predicted"/>
<keyword evidence="3" id="KW-1185">Reference proteome</keyword>
<dbReference type="AlphaFoldDB" id="A0A397TSN1"/>
<keyword evidence="1" id="KW-0175">Coiled coil</keyword>